<evidence type="ECO:0008006" key="3">
    <source>
        <dbReference type="Google" id="ProtNLM"/>
    </source>
</evidence>
<proteinExistence type="predicted"/>
<dbReference type="Proteomes" id="UP000694892">
    <property type="component" value="Chromosome 1S"/>
</dbReference>
<dbReference type="EMBL" id="CM004467">
    <property type="protein sequence ID" value="OCT97231.1"/>
    <property type="molecule type" value="Genomic_DNA"/>
</dbReference>
<evidence type="ECO:0000313" key="2">
    <source>
        <dbReference type="Proteomes" id="UP000694892"/>
    </source>
</evidence>
<sequence>MLINPVNLTCCLGTNKNLQNKLTHSHYTGSTKSKWLTSKRTGCYKCGDCMACPLVERTPTITLTMDNAEYKLKIYMNCKSTCVAYVMYCMCWKQYVGKTLLEFRRRILEHVGDVKRKRNTSISVHINECPNGNTKAMRFITVEQLKQTTRVGDVNKKLLQAEAKWTYAMNSKSPNGLNKGFTFSPFL</sequence>
<accession>A0A974I118</accession>
<reference evidence="2" key="1">
    <citation type="journal article" date="2016" name="Nature">
        <title>Genome evolution in the allotetraploid frog Xenopus laevis.</title>
        <authorList>
            <person name="Session A.M."/>
            <person name="Uno Y."/>
            <person name="Kwon T."/>
            <person name="Chapman J.A."/>
            <person name="Toyoda A."/>
            <person name="Takahashi S."/>
            <person name="Fukui A."/>
            <person name="Hikosaka A."/>
            <person name="Suzuki A."/>
            <person name="Kondo M."/>
            <person name="van Heeringen S.J."/>
            <person name="Quigley I."/>
            <person name="Heinz S."/>
            <person name="Ogino H."/>
            <person name="Ochi H."/>
            <person name="Hellsten U."/>
            <person name="Lyons J.B."/>
            <person name="Simakov O."/>
            <person name="Putnam N."/>
            <person name="Stites J."/>
            <person name="Kuroki Y."/>
            <person name="Tanaka T."/>
            <person name="Michiue T."/>
            <person name="Watanabe M."/>
            <person name="Bogdanovic O."/>
            <person name="Lister R."/>
            <person name="Georgiou G."/>
            <person name="Paranjpe S.S."/>
            <person name="van Kruijsbergen I."/>
            <person name="Shu S."/>
            <person name="Carlson J."/>
            <person name="Kinoshita T."/>
            <person name="Ohta Y."/>
            <person name="Mawaribuchi S."/>
            <person name="Jenkins J."/>
            <person name="Grimwood J."/>
            <person name="Schmutz J."/>
            <person name="Mitros T."/>
            <person name="Mozaffari S.V."/>
            <person name="Suzuki Y."/>
            <person name="Haramoto Y."/>
            <person name="Yamamoto T.S."/>
            <person name="Takagi C."/>
            <person name="Heald R."/>
            <person name="Miller K."/>
            <person name="Haudenschild C."/>
            <person name="Kitzman J."/>
            <person name="Nakayama T."/>
            <person name="Izutsu Y."/>
            <person name="Robert J."/>
            <person name="Fortriede J."/>
            <person name="Burns K."/>
            <person name="Lotay V."/>
            <person name="Karimi K."/>
            <person name="Yasuoka Y."/>
            <person name="Dichmann D.S."/>
            <person name="Flajnik M.F."/>
            <person name="Houston D.W."/>
            <person name="Shendure J."/>
            <person name="DuPasquier L."/>
            <person name="Vize P.D."/>
            <person name="Zorn A.M."/>
            <person name="Ito M."/>
            <person name="Marcotte E.M."/>
            <person name="Wallingford J.B."/>
            <person name="Ito Y."/>
            <person name="Asashima M."/>
            <person name="Ueno N."/>
            <person name="Matsuda Y."/>
            <person name="Veenstra G.J."/>
            <person name="Fujiyama A."/>
            <person name="Harland R.M."/>
            <person name="Taira M."/>
            <person name="Rokhsar D.S."/>
        </authorList>
    </citation>
    <scope>NUCLEOTIDE SEQUENCE [LARGE SCALE GENOMIC DNA]</scope>
    <source>
        <strain evidence="2">J</strain>
    </source>
</reference>
<organism evidence="1 2">
    <name type="scientific">Xenopus laevis</name>
    <name type="common">African clawed frog</name>
    <dbReference type="NCBI Taxonomy" id="8355"/>
    <lineage>
        <taxon>Eukaryota</taxon>
        <taxon>Metazoa</taxon>
        <taxon>Chordata</taxon>
        <taxon>Craniata</taxon>
        <taxon>Vertebrata</taxon>
        <taxon>Euteleostomi</taxon>
        <taxon>Amphibia</taxon>
        <taxon>Batrachia</taxon>
        <taxon>Anura</taxon>
        <taxon>Pipoidea</taxon>
        <taxon>Pipidae</taxon>
        <taxon>Xenopodinae</taxon>
        <taxon>Xenopus</taxon>
        <taxon>Xenopus</taxon>
    </lineage>
</organism>
<dbReference type="AlphaFoldDB" id="A0A974I118"/>
<gene>
    <name evidence="1" type="ORF">XELAEV_18009461mg</name>
</gene>
<evidence type="ECO:0000313" key="1">
    <source>
        <dbReference type="EMBL" id="OCT97231.1"/>
    </source>
</evidence>
<protein>
    <recommendedName>
        <fullName evidence="3">GIY-YIG domain-containing protein</fullName>
    </recommendedName>
</protein>
<name>A0A974I118_XENLA</name>